<evidence type="ECO:0000313" key="4">
    <source>
        <dbReference type="Proteomes" id="UP000217065"/>
    </source>
</evidence>
<proteinExistence type="predicted"/>
<organism evidence="3 4">
    <name type="scientific">Tetzosporium hominis</name>
    <dbReference type="NCBI Taxonomy" id="2020506"/>
    <lineage>
        <taxon>Bacteria</taxon>
        <taxon>Bacillati</taxon>
        <taxon>Bacillota</taxon>
        <taxon>Bacilli</taxon>
        <taxon>Bacillales</taxon>
        <taxon>Caryophanaceae</taxon>
        <taxon>Tetzosporium</taxon>
    </lineage>
</organism>
<dbReference type="Pfam" id="PF14410">
    <property type="entry name" value="GH-E"/>
    <property type="match status" value="1"/>
</dbReference>
<reference evidence="3 4" key="1">
    <citation type="submission" date="2017-07" db="EMBL/GenBank/DDBJ databases">
        <title>Tetzosporium hominis gen.nov. sp.nov.</title>
        <authorList>
            <person name="Tetz G."/>
            <person name="Tetz V."/>
        </authorList>
    </citation>
    <scope>NUCLEOTIDE SEQUENCE [LARGE SCALE GENOMIC DNA]</scope>
    <source>
        <strain evidence="3 4">VT-49</strain>
    </source>
</reference>
<dbReference type="EMBL" id="NOKQ01000218">
    <property type="protein sequence ID" value="OZS77777.1"/>
    <property type="molecule type" value="Genomic_DNA"/>
</dbReference>
<accession>A0A264W423</accession>
<comment type="caution">
    <text evidence="3">The sequence shown here is derived from an EMBL/GenBank/DDBJ whole genome shotgun (WGS) entry which is preliminary data.</text>
</comment>
<feature type="domain" description="Toxin YqcG C-terminal" evidence="2">
    <location>
        <begin position="65"/>
        <end position="139"/>
    </location>
</feature>
<evidence type="ECO:0000259" key="2">
    <source>
        <dbReference type="Pfam" id="PF14410"/>
    </source>
</evidence>
<protein>
    <recommendedName>
        <fullName evidence="2">Toxin YqcG C-terminal domain-containing protein</fullName>
    </recommendedName>
</protein>
<dbReference type="RefSeq" id="WP_094943275.1">
    <property type="nucleotide sequence ID" value="NZ_NOKQ01000218.1"/>
</dbReference>
<evidence type="ECO:0000313" key="3">
    <source>
        <dbReference type="EMBL" id="OZS77777.1"/>
    </source>
</evidence>
<name>A0A264W423_9BACL</name>
<feature type="region of interest" description="Disordered" evidence="1">
    <location>
        <begin position="1"/>
        <end position="52"/>
    </location>
</feature>
<gene>
    <name evidence="3" type="ORF">CF394_09590</name>
</gene>
<evidence type="ECO:0000256" key="1">
    <source>
        <dbReference type="SAM" id="MobiDB-lite"/>
    </source>
</evidence>
<keyword evidence="4" id="KW-1185">Reference proteome</keyword>
<dbReference type="Proteomes" id="UP000217065">
    <property type="component" value="Unassembled WGS sequence"/>
</dbReference>
<dbReference type="OrthoDB" id="3261089at2"/>
<dbReference type="InterPro" id="IPR026835">
    <property type="entry name" value="YqcG_C"/>
</dbReference>
<dbReference type="AlphaFoldDB" id="A0A264W423"/>
<sequence length="139" mass="16265">MKVKAKQIRKIKANPTKKRHVVVPKNKKKVANKSSGAKKPYSNSRPSYAKGQIEEVWERAKDPKTGKVMDPTGVEIIWDKSKARNGQWDMGHLPGQKYSEVHDLYMRGKITKKEFLEWYRNPKNYRPELPSTNRSHKYE</sequence>
<feature type="compositionally biased region" description="Basic residues" evidence="1">
    <location>
        <begin position="1"/>
        <end position="31"/>
    </location>
</feature>